<dbReference type="InParanoid" id="A0A067PY27"/>
<dbReference type="OrthoDB" id="2861623at2759"/>
<protein>
    <recommendedName>
        <fullName evidence="6">Terpene synthase</fullName>
        <ecNumber evidence="6">4.2.3.-</ecNumber>
    </recommendedName>
</protein>
<comment type="similarity">
    <text evidence="2 6">Belongs to the terpene synthase family.</text>
</comment>
<dbReference type="Proteomes" id="UP000027265">
    <property type="component" value="Unassembled WGS sequence"/>
</dbReference>
<evidence type="ECO:0000313" key="8">
    <source>
        <dbReference type="Proteomes" id="UP000027265"/>
    </source>
</evidence>
<keyword evidence="5 6" id="KW-0456">Lyase</keyword>
<name>A0A067PY27_9AGAM</name>
<dbReference type="SFLD" id="SFLDG01020">
    <property type="entry name" value="Terpene_Cyclase_Like_2"/>
    <property type="match status" value="1"/>
</dbReference>
<dbReference type="SUPFAM" id="SSF48576">
    <property type="entry name" value="Terpenoid synthases"/>
    <property type="match status" value="1"/>
</dbReference>
<dbReference type="Pfam" id="PF19086">
    <property type="entry name" value="Terpene_syn_C_2"/>
    <property type="match status" value="1"/>
</dbReference>
<evidence type="ECO:0000256" key="4">
    <source>
        <dbReference type="ARBA" id="ARBA00022842"/>
    </source>
</evidence>
<organism evidence="7 8">
    <name type="scientific">Jaapia argillacea MUCL 33604</name>
    <dbReference type="NCBI Taxonomy" id="933084"/>
    <lineage>
        <taxon>Eukaryota</taxon>
        <taxon>Fungi</taxon>
        <taxon>Dikarya</taxon>
        <taxon>Basidiomycota</taxon>
        <taxon>Agaricomycotina</taxon>
        <taxon>Agaricomycetes</taxon>
        <taxon>Agaricomycetidae</taxon>
        <taxon>Jaapiales</taxon>
        <taxon>Jaapiaceae</taxon>
        <taxon>Jaapia</taxon>
    </lineage>
</organism>
<dbReference type="InterPro" id="IPR034686">
    <property type="entry name" value="Terpene_cyclase-like_2"/>
</dbReference>
<reference evidence="8" key="1">
    <citation type="journal article" date="2014" name="Proc. Natl. Acad. Sci. U.S.A.">
        <title>Extensive sampling of basidiomycete genomes demonstrates inadequacy of the white-rot/brown-rot paradigm for wood decay fungi.</title>
        <authorList>
            <person name="Riley R."/>
            <person name="Salamov A.A."/>
            <person name="Brown D.W."/>
            <person name="Nagy L.G."/>
            <person name="Floudas D."/>
            <person name="Held B.W."/>
            <person name="Levasseur A."/>
            <person name="Lombard V."/>
            <person name="Morin E."/>
            <person name="Otillar R."/>
            <person name="Lindquist E.A."/>
            <person name="Sun H."/>
            <person name="LaButti K.M."/>
            <person name="Schmutz J."/>
            <person name="Jabbour D."/>
            <person name="Luo H."/>
            <person name="Baker S.E."/>
            <person name="Pisabarro A.G."/>
            <person name="Walton J.D."/>
            <person name="Blanchette R.A."/>
            <person name="Henrissat B."/>
            <person name="Martin F."/>
            <person name="Cullen D."/>
            <person name="Hibbett D.S."/>
            <person name="Grigoriev I.V."/>
        </authorList>
    </citation>
    <scope>NUCLEOTIDE SEQUENCE [LARGE SCALE GENOMIC DNA]</scope>
    <source>
        <strain evidence="8">MUCL 33604</strain>
    </source>
</reference>
<dbReference type="Gene3D" id="1.10.600.10">
    <property type="entry name" value="Farnesyl Diphosphate Synthase"/>
    <property type="match status" value="1"/>
</dbReference>
<dbReference type="InterPro" id="IPR008949">
    <property type="entry name" value="Isoprenoid_synthase_dom_sf"/>
</dbReference>
<accession>A0A067PY27</accession>
<evidence type="ECO:0000256" key="6">
    <source>
        <dbReference type="RuleBase" id="RU366034"/>
    </source>
</evidence>
<dbReference type="SFLD" id="SFLDS00005">
    <property type="entry name" value="Isoprenoid_Synthase_Type_I"/>
    <property type="match status" value="1"/>
</dbReference>
<gene>
    <name evidence="7" type="ORF">JAAARDRAFT_206626</name>
</gene>
<dbReference type="EC" id="4.2.3.-" evidence="6"/>
<dbReference type="AlphaFoldDB" id="A0A067PY27"/>
<evidence type="ECO:0000256" key="3">
    <source>
        <dbReference type="ARBA" id="ARBA00022723"/>
    </source>
</evidence>
<sequence>MPALVYPTNSHLSPQPSEILIPDFIKYCRMKVKVNRNYKRAALASERWITKRANLDRPDLDALRGTKGGLLAAMCYPDCDLQGLRLAADFMNYLFYIDNLTDRMEADKAQRDHIVGAVHQTDAKRGSSRACKLTTDYWTRLIADAGAPTSAQHHFATTFDAFLKTLYEQAQHRSKGTVPDLESYISMRRDNGACRPCFALTACCYRLDIPAAVLKHPIIQNLDDAANDLVAWSNDIFSYNVEQSRGDTTNMIVVVMREKSLSLQEAVDFVSDMTRDSIDRFFENRANLPSWTPEIDEAVEIYVDGLANWIIGSLHWSFESERYFLKDGKKIKSEKVIRLLPRQP</sequence>
<keyword evidence="3 6" id="KW-0479">Metal-binding</keyword>
<dbReference type="PANTHER" id="PTHR35201:SF4">
    <property type="entry name" value="BETA-PINACENE SYNTHASE-RELATED"/>
    <property type="match status" value="1"/>
</dbReference>
<comment type="cofactor">
    <cofactor evidence="1 6">
        <name>Mg(2+)</name>
        <dbReference type="ChEBI" id="CHEBI:18420"/>
    </cofactor>
</comment>
<keyword evidence="8" id="KW-1185">Reference proteome</keyword>
<evidence type="ECO:0000256" key="1">
    <source>
        <dbReference type="ARBA" id="ARBA00001946"/>
    </source>
</evidence>
<evidence type="ECO:0000313" key="7">
    <source>
        <dbReference type="EMBL" id="KDQ58780.1"/>
    </source>
</evidence>
<evidence type="ECO:0000256" key="5">
    <source>
        <dbReference type="ARBA" id="ARBA00023239"/>
    </source>
</evidence>
<keyword evidence="4 6" id="KW-0460">Magnesium</keyword>
<evidence type="ECO:0000256" key="2">
    <source>
        <dbReference type="ARBA" id="ARBA00006333"/>
    </source>
</evidence>
<dbReference type="GO" id="GO:0008299">
    <property type="term" value="P:isoprenoid biosynthetic process"/>
    <property type="evidence" value="ECO:0007669"/>
    <property type="project" value="UniProtKB-ARBA"/>
</dbReference>
<proteinExistence type="inferred from homology"/>
<dbReference type="EMBL" id="KL197717">
    <property type="protein sequence ID" value="KDQ58780.1"/>
    <property type="molecule type" value="Genomic_DNA"/>
</dbReference>
<dbReference type="PANTHER" id="PTHR35201">
    <property type="entry name" value="TERPENE SYNTHASE"/>
    <property type="match status" value="1"/>
</dbReference>
<dbReference type="GO" id="GO:0046872">
    <property type="term" value="F:metal ion binding"/>
    <property type="evidence" value="ECO:0007669"/>
    <property type="project" value="UniProtKB-KW"/>
</dbReference>
<dbReference type="GO" id="GO:0010333">
    <property type="term" value="F:terpene synthase activity"/>
    <property type="evidence" value="ECO:0007669"/>
    <property type="project" value="InterPro"/>
</dbReference>
<dbReference type="HOGENOM" id="CLU_042538_2_1_1"/>